<feature type="non-terminal residue" evidence="7">
    <location>
        <position position="261"/>
    </location>
</feature>
<dbReference type="GO" id="GO:0016020">
    <property type="term" value="C:membrane"/>
    <property type="evidence" value="ECO:0007669"/>
    <property type="project" value="UniProtKB-SubCell"/>
</dbReference>
<dbReference type="SUPFAM" id="SSF103473">
    <property type="entry name" value="MFS general substrate transporter"/>
    <property type="match status" value="1"/>
</dbReference>
<feature type="transmembrane region" description="Helical" evidence="6">
    <location>
        <begin position="95"/>
        <end position="113"/>
    </location>
</feature>
<dbReference type="InterPro" id="IPR036259">
    <property type="entry name" value="MFS_trans_sf"/>
</dbReference>
<keyword evidence="8" id="KW-1185">Reference proteome</keyword>
<dbReference type="EMBL" id="CACRXK020019685">
    <property type="protein sequence ID" value="CAB4033942.1"/>
    <property type="molecule type" value="Genomic_DNA"/>
</dbReference>
<feature type="transmembrane region" description="Helical" evidence="6">
    <location>
        <begin position="36"/>
        <end position="55"/>
    </location>
</feature>
<protein>
    <submittedName>
        <fullName evidence="7">Organic cation transporter</fullName>
    </submittedName>
</protein>
<feature type="compositionally biased region" description="Polar residues" evidence="5">
    <location>
        <begin position="233"/>
        <end position="244"/>
    </location>
</feature>
<dbReference type="GO" id="GO:0022857">
    <property type="term" value="F:transmembrane transporter activity"/>
    <property type="evidence" value="ECO:0007669"/>
    <property type="project" value="InterPro"/>
</dbReference>
<accession>A0A7D9LJM2</accession>
<dbReference type="Proteomes" id="UP001152795">
    <property type="component" value="Unassembled WGS sequence"/>
</dbReference>
<dbReference type="AlphaFoldDB" id="A0A7D9LJM2"/>
<feature type="region of interest" description="Disordered" evidence="5">
    <location>
        <begin position="226"/>
        <end position="261"/>
    </location>
</feature>
<evidence type="ECO:0000256" key="4">
    <source>
        <dbReference type="ARBA" id="ARBA00023136"/>
    </source>
</evidence>
<dbReference type="InterPro" id="IPR005828">
    <property type="entry name" value="MFS_sugar_transport-like"/>
</dbReference>
<keyword evidence="3 6" id="KW-1133">Transmembrane helix</keyword>
<evidence type="ECO:0000313" key="7">
    <source>
        <dbReference type="EMBL" id="CAB4033942.1"/>
    </source>
</evidence>
<dbReference type="PANTHER" id="PTHR24064">
    <property type="entry name" value="SOLUTE CARRIER FAMILY 22 MEMBER"/>
    <property type="match status" value="1"/>
</dbReference>
<dbReference type="OrthoDB" id="5983856at2759"/>
<organism evidence="7 8">
    <name type="scientific">Paramuricea clavata</name>
    <name type="common">Red gorgonian</name>
    <name type="synonym">Violescent sea-whip</name>
    <dbReference type="NCBI Taxonomy" id="317549"/>
    <lineage>
        <taxon>Eukaryota</taxon>
        <taxon>Metazoa</taxon>
        <taxon>Cnidaria</taxon>
        <taxon>Anthozoa</taxon>
        <taxon>Octocorallia</taxon>
        <taxon>Malacalcyonacea</taxon>
        <taxon>Plexauridae</taxon>
        <taxon>Paramuricea</taxon>
    </lineage>
</organism>
<feature type="transmembrane region" description="Helical" evidence="6">
    <location>
        <begin position="67"/>
        <end position="86"/>
    </location>
</feature>
<evidence type="ECO:0000313" key="8">
    <source>
        <dbReference type="Proteomes" id="UP001152795"/>
    </source>
</evidence>
<name>A0A7D9LJM2_PARCT</name>
<keyword evidence="4 6" id="KW-0472">Membrane</keyword>
<proteinExistence type="predicted"/>
<sequence length="261" mass="28829">EFNKTVESSRKLETNVEKSYTVLDLLRYPVLRKRSLILGLIWFSISFGYLGLVLSVSRLAGNKYLNFFISGALEFAMTWLVTFYVIGKFGRQKPMSFYAVAGGISCILAGVLSKDTDALRKLTTAFALCGRVCIGGIWSVIFIYTSELYPTVIRNVGLGTGVFCARVGNIVAPQILLLGEKTQDYVPFIIFGSCMLLTGTFALFLPETLNMRLAETIEEAGVFKKVTEEPTEPQENGNDSQLSNVRVEAHDNVVSISDEGQ</sequence>
<evidence type="ECO:0000256" key="1">
    <source>
        <dbReference type="ARBA" id="ARBA00004141"/>
    </source>
</evidence>
<dbReference type="Pfam" id="PF00083">
    <property type="entry name" value="Sugar_tr"/>
    <property type="match status" value="1"/>
</dbReference>
<gene>
    <name evidence="7" type="ORF">PACLA_8A076375</name>
</gene>
<comment type="caution">
    <text evidence="7">The sequence shown here is derived from an EMBL/GenBank/DDBJ whole genome shotgun (WGS) entry which is preliminary data.</text>
</comment>
<comment type="subcellular location">
    <subcellularLocation>
        <location evidence="1">Membrane</location>
        <topology evidence="1">Multi-pass membrane protein</topology>
    </subcellularLocation>
</comment>
<evidence type="ECO:0000256" key="3">
    <source>
        <dbReference type="ARBA" id="ARBA00022989"/>
    </source>
</evidence>
<feature type="transmembrane region" description="Helical" evidence="6">
    <location>
        <begin position="156"/>
        <end position="179"/>
    </location>
</feature>
<evidence type="ECO:0000256" key="5">
    <source>
        <dbReference type="SAM" id="MobiDB-lite"/>
    </source>
</evidence>
<evidence type="ECO:0000256" key="6">
    <source>
        <dbReference type="SAM" id="Phobius"/>
    </source>
</evidence>
<reference evidence="7" key="1">
    <citation type="submission" date="2020-04" db="EMBL/GenBank/DDBJ databases">
        <authorList>
            <person name="Alioto T."/>
            <person name="Alioto T."/>
            <person name="Gomez Garrido J."/>
        </authorList>
    </citation>
    <scope>NUCLEOTIDE SEQUENCE</scope>
    <source>
        <strain evidence="7">A484AB</strain>
    </source>
</reference>
<feature type="transmembrane region" description="Helical" evidence="6">
    <location>
        <begin position="185"/>
        <end position="205"/>
    </location>
</feature>
<dbReference type="Gene3D" id="1.20.1250.20">
    <property type="entry name" value="MFS general substrate transporter like domains"/>
    <property type="match status" value="1"/>
</dbReference>
<keyword evidence="2 6" id="KW-0812">Transmembrane</keyword>
<evidence type="ECO:0000256" key="2">
    <source>
        <dbReference type="ARBA" id="ARBA00022692"/>
    </source>
</evidence>
<feature type="transmembrane region" description="Helical" evidence="6">
    <location>
        <begin position="125"/>
        <end position="144"/>
    </location>
</feature>